<keyword evidence="1" id="KW-0812">Transmembrane</keyword>
<protein>
    <recommendedName>
        <fullName evidence="5">G-protein coupled receptors family 1 profile domain-containing protein</fullName>
    </recommendedName>
</protein>
<feature type="transmembrane region" description="Helical" evidence="1">
    <location>
        <begin position="103"/>
        <end position="125"/>
    </location>
</feature>
<evidence type="ECO:0008006" key="5">
    <source>
        <dbReference type="Google" id="ProtNLM"/>
    </source>
</evidence>
<keyword evidence="1" id="KW-1133">Transmembrane helix</keyword>
<evidence type="ECO:0000313" key="2">
    <source>
        <dbReference type="EMBL" id="CAF1428428.1"/>
    </source>
</evidence>
<dbReference type="Proteomes" id="UP000663864">
    <property type="component" value="Unassembled WGS sequence"/>
</dbReference>
<feature type="transmembrane region" description="Helical" evidence="1">
    <location>
        <begin position="29"/>
        <end position="52"/>
    </location>
</feature>
<feature type="transmembrane region" description="Helical" evidence="1">
    <location>
        <begin position="281"/>
        <end position="305"/>
    </location>
</feature>
<proteinExistence type="predicted"/>
<dbReference type="Gene3D" id="1.20.1070.10">
    <property type="entry name" value="Rhodopsin 7-helix transmembrane proteins"/>
    <property type="match status" value="1"/>
</dbReference>
<reference evidence="2" key="1">
    <citation type="submission" date="2021-02" db="EMBL/GenBank/DDBJ databases">
        <authorList>
            <person name="Nowell W R."/>
        </authorList>
    </citation>
    <scope>NUCLEOTIDE SEQUENCE</scope>
</reference>
<sequence length="328" mass="39147">MVDNETENSTYSYDYDYEEEFIPSAKVQFWTYLVFEIPSLFCTIYLLYHLTFNQRLRRQLQNHVVMILLFLCLVIIVIDNSFYLDGFRMGNGNSFPFSTRVCLLWWFIDYGFYGAIPVFLVWASFERHILVFYRRQFLRPRRKIFYTHYCPLIIISIYLIGFYVGVILFPPCENIFYSNGFACGSYPCYQDITWINTWDYFFNGVLCNILEAFFTISLLFRTIWKKCISTRYFHWKKYRKMIIQLLSISTLSLSINLPQALIIFVQSQPNMSNFGSTVEPYFFYLTTFVVLFLPIVCFGCLPELWPQLFFCHQRRQGTVAPMILAARP</sequence>
<feature type="transmembrane region" description="Helical" evidence="1">
    <location>
        <begin position="200"/>
        <end position="220"/>
    </location>
</feature>
<gene>
    <name evidence="3" type="ORF">JBS370_LOCUS8551</name>
    <name evidence="2" type="ORF">ZHD862_LOCUS34264</name>
</gene>
<name>A0A815MW64_9BILA</name>
<feature type="transmembrane region" description="Helical" evidence="1">
    <location>
        <begin position="241"/>
        <end position="261"/>
    </location>
</feature>
<feature type="transmembrane region" description="Helical" evidence="1">
    <location>
        <begin position="146"/>
        <end position="169"/>
    </location>
</feature>
<evidence type="ECO:0000313" key="4">
    <source>
        <dbReference type="Proteomes" id="UP000663864"/>
    </source>
</evidence>
<evidence type="ECO:0000256" key="1">
    <source>
        <dbReference type="SAM" id="Phobius"/>
    </source>
</evidence>
<dbReference type="AlphaFoldDB" id="A0A815MW64"/>
<keyword evidence="1" id="KW-0472">Membrane</keyword>
<dbReference type="EMBL" id="CAJNOT010004349">
    <property type="protein sequence ID" value="CAF1428428.1"/>
    <property type="molecule type" value="Genomic_DNA"/>
</dbReference>
<comment type="caution">
    <text evidence="2">The sequence shown here is derived from an EMBL/GenBank/DDBJ whole genome shotgun (WGS) entry which is preliminary data.</text>
</comment>
<dbReference type="EMBL" id="CAJOBD010000548">
    <property type="protein sequence ID" value="CAF3686446.1"/>
    <property type="molecule type" value="Genomic_DNA"/>
</dbReference>
<evidence type="ECO:0000313" key="3">
    <source>
        <dbReference type="EMBL" id="CAF3686446.1"/>
    </source>
</evidence>
<feature type="transmembrane region" description="Helical" evidence="1">
    <location>
        <begin position="64"/>
        <end position="83"/>
    </location>
</feature>
<dbReference type="SUPFAM" id="SSF81321">
    <property type="entry name" value="Family A G protein-coupled receptor-like"/>
    <property type="match status" value="1"/>
</dbReference>
<accession>A0A815MW64</accession>
<organism evidence="2 4">
    <name type="scientific">Rotaria sordida</name>
    <dbReference type="NCBI Taxonomy" id="392033"/>
    <lineage>
        <taxon>Eukaryota</taxon>
        <taxon>Metazoa</taxon>
        <taxon>Spiralia</taxon>
        <taxon>Gnathifera</taxon>
        <taxon>Rotifera</taxon>
        <taxon>Eurotatoria</taxon>
        <taxon>Bdelloidea</taxon>
        <taxon>Philodinida</taxon>
        <taxon>Philodinidae</taxon>
        <taxon>Rotaria</taxon>
    </lineage>
</organism>
<dbReference type="Proteomes" id="UP000663836">
    <property type="component" value="Unassembled WGS sequence"/>
</dbReference>